<gene>
    <name evidence="12" type="primary">LOC106180423</name>
</gene>
<keyword evidence="4" id="KW-1134">Transmembrane beta strand</keyword>
<dbReference type="AlphaFoldDB" id="A0A1S3KBI8"/>
<keyword evidence="11" id="KW-1185">Reference proteome</keyword>
<dbReference type="Pfam" id="PF01459">
    <property type="entry name" value="Porin_3"/>
    <property type="match status" value="1"/>
</dbReference>
<dbReference type="GO" id="GO:0005741">
    <property type="term" value="C:mitochondrial outer membrane"/>
    <property type="evidence" value="ECO:0007669"/>
    <property type="project" value="UniProtKB-SubCell"/>
</dbReference>
<dbReference type="PANTHER" id="PTHR10802">
    <property type="entry name" value="MITOCHONDRIAL IMPORT RECEPTOR SUBUNIT TOM40"/>
    <property type="match status" value="1"/>
</dbReference>
<keyword evidence="9" id="KW-0472">Membrane</keyword>
<evidence type="ECO:0000256" key="9">
    <source>
        <dbReference type="ARBA" id="ARBA00023136"/>
    </source>
</evidence>
<evidence type="ECO:0000256" key="10">
    <source>
        <dbReference type="SAM" id="MobiDB-lite"/>
    </source>
</evidence>
<evidence type="ECO:0000313" key="12">
    <source>
        <dbReference type="RefSeq" id="XP_013419857.1"/>
    </source>
</evidence>
<keyword evidence="5" id="KW-0812">Transmembrane</keyword>
<dbReference type="GeneID" id="106180423"/>
<comment type="similarity">
    <text evidence="2">Belongs to the Tom40 family.</text>
</comment>
<keyword evidence="8" id="KW-0496">Mitochondrion</keyword>
<dbReference type="Proteomes" id="UP000085678">
    <property type="component" value="Unplaced"/>
</dbReference>
<dbReference type="InterPro" id="IPR023614">
    <property type="entry name" value="Porin_dom_sf"/>
</dbReference>
<feature type="compositionally biased region" description="Basic and acidic residues" evidence="10">
    <location>
        <begin position="44"/>
        <end position="56"/>
    </location>
</feature>
<protein>
    <submittedName>
        <fullName evidence="12">Mitochondrial import receptor subunit TOM40 homolog 2-like</fullName>
    </submittedName>
</protein>
<dbReference type="RefSeq" id="XP_013419857.1">
    <property type="nucleotide sequence ID" value="XM_013564403.1"/>
</dbReference>
<evidence type="ECO:0000256" key="5">
    <source>
        <dbReference type="ARBA" id="ARBA00022692"/>
    </source>
</evidence>
<feature type="compositionally biased region" description="Pro residues" evidence="10">
    <location>
        <begin position="32"/>
        <end position="43"/>
    </location>
</feature>
<evidence type="ECO:0000313" key="11">
    <source>
        <dbReference type="Proteomes" id="UP000085678"/>
    </source>
</evidence>
<evidence type="ECO:0000256" key="1">
    <source>
        <dbReference type="ARBA" id="ARBA00004374"/>
    </source>
</evidence>
<keyword evidence="6" id="KW-1000">Mitochondrion outer membrane</keyword>
<dbReference type="OrthoDB" id="19656at2759"/>
<comment type="subcellular location">
    <subcellularLocation>
        <location evidence="1">Mitochondrion outer membrane</location>
        <topology evidence="1">Multi-pass membrane protein</topology>
    </subcellularLocation>
</comment>
<dbReference type="InterPro" id="IPR037930">
    <property type="entry name" value="Tom40"/>
</dbReference>
<accession>A0A1S3KBI8</accession>
<evidence type="ECO:0000256" key="3">
    <source>
        <dbReference type="ARBA" id="ARBA00022448"/>
    </source>
</evidence>
<dbReference type="InParanoid" id="A0A1S3KBI8"/>
<sequence>MGTVHAVEANPQKAGASVGYIPAPSMVQPPVAGQPPPAQQEPPPQKEDDGPGTFEDLHKACKGTNCQAGFNLTPGAGGLHLSYHHKLDKQVQMGVELETSLRMRESVATFGYQVDSEDGSTTFKAQADTNWCVGATLEKKLLPMPFSLILSGFANHPKSSYRFGIGFMVG</sequence>
<dbReference type="STRING" id="7574.A0A1S3KBI8"/>
<evidence type="ECO:0000256" key="4">
    <source>
        <dbReference type="ARBA" id="ARBA00022452"/>
    </source>
</evidence>
<proteinExistence type="inferred from homology"/>
<keyword evidence="7" id="KW-0653">Protein transport</keyword>
<organism evidence="11 12">
    <name type="scientific">Lingula anatina</name>
    <name type="common">Brachiopod</name>
    <name type="synonym">Lingula unguis</name>
    <dbReference type="NCBI Taxonomy" id="7574"/>
    <lineage>
        <taxon>Eukaryota</taxon>
        <taxon>Metazoa</taxon>
        <taxon>Spiralia</taxon>
        <taxon>Lophotrochozoa</taxon>
        <taxon>Brachiopoda</taxon>
        <taxon>Linguliformea</taxon>
        <taxon>Lingulata</taxon>
        <taxon>Lingulida</taxon>
        <taxon>Linguloidea</taxon>
        <taxon>Lingulidae</taxon>
        <taxon>Lingula</taxon>
    </lineage>
</organism>
<dbReference type="GO" id="GO:0008320">
    <property type="term" value="F:protein transmembrane transporter activity"/>
    <property type="evidence" value="ECO:0007669"/>
    <property type="project" value="InterPro"/>
</dbReference>
<evidence type="ECO:0000256" key="6">
    <source>
        <dbReference type="ARBA" id="ARBA00022787"/>
    </source>
</evidence>
<reference evidence="12" key="1">
    <citation type="submission" date="2025-08" db="UniProtKB">
        <authorList>
            <consortium name="RefSeq"/>
        </authorList>
    </citation>
    <scope>IDENTIFICATION</scope>
    <source>
        <tissue evidence="12">Gonads</tissue>
    </source>
</reference>
<dbReference type="Gene3D" id="2.40.160.10">
    <property type="entry name" value="Porin"/>
    <property type="match status" value="1"/>
</dbReference>
<evidence type="ECO:0000256" key="8">
    <source>
        <dbReference type="ARBA" id="ARBA00023128"/>
    </source>
</evidence>
<feature type="region of interest" description="Disordered" evidence="10">
    <location>
        <begin position="1"/>
        <end position="56"/>
    </location>
</feature>
<evidence type="ECO:0000256" key="7">
    <source>
        <dbReference type="ARBA" id="ARBA00022927"/>
    </source>
</evidence>
<name>A0A1S3KBI8_LINAN</name>
<dbReference type="KEGG" id="lak:106180423"/>
<evidence type="ECO:0000256" key="2">
    <source>
        <dbReference type="ARBA" id="ARBA00010510"/>
    </source>
</evidence>
<dbReference type="InterPro" id="IPR027246">
    <property type="entry name" value="Porin_Euk/Tom40"/>
</dbReference>
<keyword evidence="3" id="KW-0813">Transport</keyword>
<dbReference type="GO" id="GO:0030150">
    <property type="term" value="P:protein import into mitochondrial matrix"/>
    <property type="evidence" value="ECO:0007669"/>
    <property type="project" value="InterPro"/>
</dbReference>